<reference evidence="2 3" key="1">
    <citation type="submission" date="2018-08" db="EMBL/GenBank/DDBJ databases">
        <title>Paraburkholderia sp. DHOM06 isolated from forest soil.</title>
        <authorList>
            <person name="Gao Z.-H."/>
            <person name="Qiu L.-H."/>
        </authorList>
    </citation>
    <scope>NUCLEOTIDE SEQUENCE [LARGE SCALE GENOMIC DNA]</scope>
    <source>
        <strain evidence="2 3">DHOM06</strain>
    </source>
</reference>
<protein>
    <submittedName>
        <fullName evidence="2">Uncharacterized protein</fullName>
    </submittedName>
</protein>
<accession>A0A3D8JZ49</accession>
<comment type="caution">
    <text evidence="2">The sequence shown here is derived from an EMBL/GenBank/DDBJ whole genome shotgun (WGS) entry which is preliminary data.</text>
</comment>
<organism evidence="2 3">
    <name type="scientific">Trinickia dinghuensis</name>
    <dbReference type="NCBI Taxonomy" id="2291023"/>
    <lineage>
        <taxon>Bacteria</taxon>
        <taxon>Pseudomonadati</taxon>
        <taxon>Pseudomonadota</taxon>
        <taxon>Betaproteobacteria</taxon>
        <taxon>Burkholderiales</taxon>
        <taxon>Burkholderiaceae</taxon>
        <taxon>Trinickia</taxon>
    </lineage>
</organism>
<sequence>MNDFEQTPRSRQLAPVRSGTGEAEQDLRSFRSFAVNKHAMRKVLKTIASEREKSGHYRNPWAGLSDENIGEYTDRVIDRLRKLQERDLSVAQAIYLEGKEAQMRPQERIDALQNALKTARKRGNMLQGDAKASNGVYQEELEREIAMARQAFESRAGLLGNEREVSRSNVGTLLLANGEKPGSARVYMTVYAPSSSEKYKDLRRGATGRIIGVSDSSWLNFGSPARALSYAFNYRLQKPNRGESGPLPLIRSALIPVGFLREHFPNAVTEEAKERRAIENGARSTVARQFNRRQLKETRLQDEPLLNVDVKYPNQFGLKKFTRKQVISVDAKRHPHLGHLAALPHWLKNESVPSRGDTQDFRATEPALNPVYQALFDAVDHDSFTTYSDPAEYVGRHDQTVDGSRGSMHDLASSIGLAFPGERFAVNLLRGGDNAATVFSMKKGDDWKSPSNDELGQIVDDANRLFDALDRLSSGDDFEEQVGYDDLRRGLGNLLDANRLTPGGLLSSREGLHSRLRDRYGNAAVKAAFEDALADRYLRSDIWRREMTNWSGSLANYIRNGLNKEQRNKLYGNPYVERDMQALNAGQPKGQERSADEALDAWSELLRKKRSHGGSAIPERQIALFFHLLRALYPFVPAKQLTKLGGAPFAVNNRVEATDAFEVMNPLEGPYGWPGDRMESTKRFKPDLDKRETELMRELDAPFIGGVSGTTRDISQMMTAVFGNLNADAFWRFQLLNASFMVKSRYHSMFETLYPASFYEKTRGDLMRRAWQARRNNAKPSNHAGLYKSALRRALGKQGVDLWRAALELARSRAAMAHDE</sequence>
<dbReference type="EMBL" id="QRGA01000009">
    <property type="protein sequence ID" value="RDU97641.1"/>
    <property type="molecule type" value="Genomic_DNA"/>
</dbReference>
<feature type="compositionally biased region" description="Polar residues" evidence="1">
    <location>
        <begin position="1"/>
        <end position="10"/>
    </location>
</feature>
<gene>
    <name evidence="2" type="ORF">DWV00_17360</name>
</gene>
<proteinExistence type="predicted"/>
<name>A0A3D8JZ49_9BURK</name>
<feature type="region of interest" description="Disordered" evidence="1">
    <location>
        <begin position="1"/>
        <end position="25"/>
    </location>
</feature>
<keyword evidence="3" id="KW-1185">Reference proteome</keyword>
<dbReference type="OrthoDB" id="5489595at2"/>
<dbReference type="AlphaFoldDB" id="A0A3D8JZ49"/>
<evidence type="ECO:0000256" key="1">
    <source>
        <dbReference type="SAM" id="MobiDB-lite"/>
    </source>
</evidence>
<evidence type="ECO:0000313" key="3">
    <source>
        <dbReference type="Proteomes" id="UP000256838"/>
    </source>
</evidence>
<dbReference type="RefSeq" id="WP_115534831.1">
    <property type="nucleotide sequence ID" value="NZ_QRGA01000009.1"/>
</dbReference>
<dbReference type="Proteomes" id="UP000256838">
    <property type="component" value="Unassembled WGS sequence"/>
</dbReference>
<evidence type="ECO:0000313" key="2">
    <source>
        <dbReference type="EMBL" id="RDU97641.1"/>
    </source>
</evidence>